<evidence type="ECO:0000256" key="1">
    <source>
        <dbReference type="SAM" id="Phobius"/>
    </source>
</evidence>
<feature type="transmembrane region" description="Helical" evidence="1">
    <location>
        <begin position="424"/>
        <end position="444"/>
    </location>
</feature>
<evidence type="ECO:0000313" key="3">
    <source>
        <dbReference type="Proteomes" id="UP001359886"/>
    </source>
</evidence>
<keyword evidence="1" id="KW-0812">Transmembrane</keyword>
<reference evidence="2 3" key="1">
    <citation type="submission" date="2024-02" db="EMBL/GenBank/DDBJ databases">
        <title>A novel Wenzhouxiangellaceae bacterium, isolated from coastal sediments.</title>
        <authorList>
            <person name="Du Z.-J."/>
            <person name="Ye Y.-Q."/>
            <person name="Zhang X.-Y."/>
        </authorList>
    </citation>
    <scope>NUCLEOTIDE SEQUENCE [LARGE SCALE GENOMIC DNA]</scope>
    <source>
        <strain evidence="2 3">CH-27</strain>
    </source>
</reference>
<feature type="transmembrane region" description="Helical" evidence="1">
    <location>
        <begin position="234"/>
        <end position="250"/>
    </location>
</feature>
<dbReference type="EMBL" id="JAZHOG010000002">
    <property type="protein sequence ID" value="MEJ8566884.1"/>
    <property type="molecule type" value="Genomic_DNA"/>
</dbReference>
<feature type="transmembrane region" description="Helical" evidence="1">
    <location>
        <begin position="370"/>
        <end position="393"/>
    </location>
</feature>
<keyword evidence="3" id="KW-1185">Reference proteome</keyword>
<organism evidence="2 3">
    <name type="scientific">Elongatibacter sediminis</name>
    <dbReference type="NCBI Taxonomy" id="3119006"/>
    <lineage>
        <taxon>Bacteria</taxon>
        <taxon>Pseudomonadati</taxon>
        <taxon>Pseudomonadota</taxon>
        <taxon>Gammaproteobacteria</taxon>
        <taxon>Chromatiales</taxon>
        <taxon>Wenzhouxiangellaceae</taxon>
        <taxon>Elongatibacter</taxon>
    </lineage>
</organism>
<dbReference type="AlphaFoldDB" id="A0AAW9RD74"/>
<comment type="caution">
    <text evidence="2">The sequence shown here is derived from an EMBL/GenBank/DDBJ whole genome shotgun (WGS) entry which is preliminary data.</text>
</comment>
<dbReference type="Proteomes" id="UP001359886">
    <property type="component" value="Unassembled WGS sequence"/>
</dbReference>
<feature type="transmembrane region" description="Helical" evidence="1">
    <location>
        <begin position="56"/>
        <end position="74"/>
    </location>
</feature>
<feature type="transmembrane region" description="Helical" evidence="1">
    <location>
        <begin position="186"/>
        <end position="205"/>
    </location>
</feature>
<accession>A0AAW9RD74</accession>
<sequence>MSRLPNSDAALPYAAAIIGAALSFGMSSHWLAAVGIGAFVYYFVRLLQEAGRDLPIESFILVMASLQWIVGPALAYSGFSDHYKYRMYVPVEQYMTLAVPGVLLLSIGLYAFRRENRFALVSHYIATTHQIVKRAAYLPFYLIGVGIVFSVLVDRFPPALAFPAYVLSNVKYIGLVYLIFSDRLQYKGGILIAAFGLTFLSSLKGAMFHDLLLWSAFIGMYAAFIFRPKFGHKLLIACLGFAFIFVLQASKDLYREKLQEGGRSDFVSKFVSSVEERLDTDPLSESNNLERLVVRINQGWIISRIMQNVPDRIPHAEGETVATAVKASLLPRLLFPDKPIAGGKKNYEKYTNFYLQSSTSMGISLLGEAYINYGVAGAWLFMLIFGLVSSFVINRFFKLARTYPTIWLWFPLILLHFVKAETELLVQLNFLVKSIVLVYLFVWANKYFLKLNI</sequence>
<protein>
    <recommendedName>
        <fullName evidence="4">O-antigen polysaccharide polymerase Wzy</fullName>
    </recommendedName>
</protein>
<feature type="transmembrane region" description="Helical" evidence="1">
    <location>
        <begin position="159"/>
        <end position="179"/>
    </location>
</feature>
<evidence type="ECO:0008006" key="4">
    <source>
        <dbReference type="Google" id="ProtNLM"/>
    </source>
</evidence>
<keyword evidence="1" id="KW-0472">Membrane</keyword>
<feature type="transmembrane region" description="Helical" evidence="1">
    <location>
        <begin position="12"/>
        <end position="44"/>
    </location>
</feature>
<keyword evidence="1" id="KW-1133">Transmembrane helix</keyword>
<proteinExistence type="predicted"/>
<feature type="transmembrane region" description="Helical" evidence="1">
    <location>
        <begin position="94"/>
        <end position="113"/>
    </location>
</feature>
<name>A0AAW9RD74_9GAMM</name>
<gene>
    <name evidence="2" type="ORF">V3330_04550</name>
</gene>
<feature type="transmembrane region" description="Helical" evidence="1">
    <location>
        <begin position="134"/>
        <end position="153"/>
    </location>
</feature>
<evidence type="ECO:0000313" key="2">
    <source>
        <dbReference type="EMBL" id="MEJ8566884.1"/>
    </source>
</evidence>